<protein>
    <recommendedName>
        <fullName evidence="3">Bacteriocin</fullName>
    </recommendedName>
</protein>
<evidence type="ECO:0000313" key="2">
    <source>
        <dbReference type="Proteomes" id="UP000548067"/>
    </source>
</evidence>
<evidence type="ECO:0000313" key="1">
    <source>
        <dbReference type="EMBL" id="NMR35647.1"/>
    </source>
</evidence>
<dbReference type="EMBL" id="JABCJF010000009">
    <property type="protein sequence ID" value="NMR35647.1"/>
    <property type="molecule type" value="Genomic_DNA"/>
</dbReference>
<sequence length="55" mass="6108">MKNLKKLDLSSLKKLKGGDLTLQCNLECRIGYECKTGCYGIPQCVPMGQYIPPNC</sequence>
<dbReference type="Proteomes" id="UP000548067">
    <property type="component" value="Unassembled WGS sequence"/>
</dbReference>
<accession>A0A848N3B8</accession>
<comment type="caution">
    <text evidence="1">The sequence shown here is derived from an EMBL/GenBank/DDBJ whole genome shotgun (WGS) entry which is preliminary data.</text>
</comment>
<name>A0A848N3B8_9FLAO</name>
<evidence type="ECO:0008006" key="3">
    <source>
        <dbReference type="Google" id="ProtNLM"/>
    </source>
</evidence>
<gene>
    <name evidence="1" type="ORF">HIO71_15830</name>
</gene>
<reference evidence="1 2" key="1">
    <citation type="submission" date="2020-04" db="EMBL/GenBank/DDBJ databases">
        <title>Genome analysis and antimicrobial resistance characteristics of Chryseobacterium aquaticum isolated from farmed salmonids.</title>
        <authorList>
            <person name="Saticioglu I.B."/>
            <person name="Duman M."/>
            <person name="Altun S."/>
        </authorList>
    </citation>
    <scope>NUCLEOTIDE SEQUENCE [LARGE SCALE GENOMIC DNA]</scope>
    <source>
        <strain evidence="1 2">C-174</strain>
    </source>
</reference>
<proteinExistence type="predicted"/>
<organism evidence="1 2">
    <name type="scientific">Chryseobacterium aquaticum</name>
    <dbReference type="NCBI Taxonomy" id="452084"/>
    <lineage>
        <taxon>Bacteria</taxon>
        <taxon>Pseudomonadati</taxon>
        <taxon>Bacteroidota</taxon>
        <taxon>Flavobacteriia</taxon>
        <taxon>Flavobacteriales</taxon>
        <taxon>Weeksellaceae</taxon>
        <taxon>Chryseobacterium group</taxon>
        <taxon>Chryseobacterium</taxon>
    </lineage>
</organism>
<dbReference type="AlphaFoldDB" id="A0A848N3B8"/>
<dbReference type="RefSeq" id="WP_169322172.1">
    <property type="nucleotide sequence ID" value="NZ_JABCJF010000009.1"/>
</dbReference>